<dbReference type="EMBL" id="MIJF01000030">
    <property type="protein sequence ID" value="OEF99186.1"/>
    <property type="molecule type" value="Genomic_DNA"/>
</dbReference>
<dbReference type="PANTHER" id="PTHR45138">
    <property type="entry name" value="REGULATORY COMPONENTS OF SENSORY TRANSDUCTION SYSTEM"/>
    <property type="match status" value="1"/>
</dbReference>
<dbReference type="Gene3D" id="3.30.450.40">
    <property type="match status" value="3"/>
</dbReference>
<dbReference type="Gene3D" id="3.30.70.270">
    <property type="match status" value="1"/>
</dbReference>
<dbReference type="PROSITE" id="PS50887">
    <property type="entry name" value="GGDEF"/>
    <property type="match status" value="1"/>
</dbReference>
<dbReference type="SUPFAM" id="SSF55781">
    <property type="entry name" value="GAF domain-like"/>
    <property type="match status" value="2"/>
</dbReference>
<dbReference type="OrthoDB" id="9759607at2"/>
<keyword evidence="3" id="KW-1185">Reference proteome</keyword>
<dbReference type="Pfam" id="PF00990">
    <property type="entry name" value="GGDEF"/>
    <property type="match status" value="1"/>
</dbReference>
<dbReference type="SUPFAM" id="SSF55073">
    <property type="entry name" value="Nucleotide cyclase"/>
    <property type="match status" value="1"/>
</dbReference>
<dbReference type="GO" id="GO:1902201">
    <property type="term" value="P:negative regulation of bacterial-type flagellum-dependent cell motility"/>
    <property type="evidence" value="ECO:0007669"/>
    <property type="project" value="TreeGrafter"/>
</dbReference>
<dbReference type="GO" id="GO:0005886">
    <property type="term" value="C:plasma membrane"/>
    <property type="evidence" value="ECO:0007669"/>
    <property type="project" value="TreeGrafter"/>
</dbReference>
<dbReference type="SMART" id="SM00267">
    <property type="entry name" value="GGDEF"/>
    <property type="match status" value="1"/>
</dbReference>
<dbReference type="STRING" id="337097.BHF71_09740"/>
<evidence type="ECO:0000313" key="2">
    <source>
        <dbReference type="EMBL" id="OEF99186.1"/>
    </source>
</evidence>
<gene>
    <name evidence="2" type="ORF">BHF71_09740</name>
</gene>
<reference evidence="2 3" key="1">
    <citation type="submission" date="2016-09" db="EMBL/GenBank/DDBJ databases">
        <title>Draft genome sequence for the type strain of Vulcanibacillus modesticaldus BR, a strictly anaerobic, moderately thermophilic, and nitrate-reducing bacterium from deep sea-hydrothermal vents of the Mid-Atlantic Ridge.</title>
        <authorList>
            <person name="Abin C.A."/>
            <person name="Hollibaugh J.T."/>
        </authorList>
    </citation>
    <scope>NUCLEOTIDE SEQUENCE [LARGE SCALE GENOMIC DNA]</scope>
    <source>
        <strain evidence="2 3">BR</strain>
    </source>
</reference>
<accession>A0A1D2YU27</accession>
<dbReference type="InterPro" id="IPR043128">
    <property type="entry name" value="Rev_trsase/Diguanyl_cyclase"/>
</dbReference>
<evidence type="ECO:0000313" key="3">
    <source>
        <dbReference type="Proteomes" id="UP000243739"/>
    </source>
</evidence>
<proteinExistence type="predicted"/>
<organism evidence="2 3">
    <name type="scientific">Vulcanibacillus modesticaldus</name>
    <dbReference type="NCBI Taxonomy" id="337097"/>
    <lineage>
        <taxon>Bacteria</taxon>
        <taxon>Bacillati</taxon>
        <taxon>Bacillota</taxon>
        <taxon>Bacilli</taxon>
        <taxon>Bacillales</taxon>
        <taxon>Bacillaceae</taxon>
        <taxon>Vulcanibacillus</taxon>
    </lineage>
</organism>
<dbReference type="InterPro" id="IPR000160">
    <property type="entry name" value="GGDEF_dom"/>
</dbReference>
<dbReference type="FunFam" id="3.30.70.270:FF:000001">
    <property type="entry name" value="Diguanylate cyclase domain protein"/>
    <property type="match status" value="1"/>
</dbReference>
<dbReference type="PANTHER" id="PTHR45138:SF9">
    <property type="entry name" value="DIGUANYLATE CYCLASE DGCM-RELATED"/>
    <property type="match status" value="1"/>
</dbReference>
<dbReference type="GO" id="GO:0052621">
    <property type="term" value="F:diguanylate cyclase activity"/>
    <property type="evidence" value="ECO:0007669"/>
    <property type="project" value="TreeGrafter"/>
</dbReference>
<sequence>MEEGKKLMATSVENYRYCIENNERLRLINNANKVAMMAKAKPLLKTHQITDIEKNQLLVKIFKRFVKKIGNKVQLLDNEILILANKEAQVLDFVADSIIPDFLLKNELKFVDWSTKTIGANAIGLAAEHQVIVCVKEEEHLLSSLQKYLTIAVPIFDDNHLVGILGLVTFSGNKEKALKLLEGLVIGYELLLGEEREFERLEREIEKRDVLYTITQKLYSTFDVNEVLSEAINSINLFYPNNKLELWLTHDYFIPNVSIKLINIIPDKNDINGKAFLEGSLIISDDANELAAPIKGKQGIYGVIHLSCSDHCDYDDEKVRFISSIAEIIGTAFENANLYQQSINSVRELQLINELTKQLNRSLDKEEILKVAISELEKIFKTHHVFVVQANKRKFTLVAHNENIDNITTIPLDYGYMGYVYSRKEPVIFSDIKKDQYIDDQLIHESKLRSLIAVPIIAREEIIGILSVASKQPNYFSYEDLRILQLFTQHLGLALTNSLLHGKIQRLAVTDYLTKLYNRSYLDTKIEESQKKDKYGSLLLFDIDDFKKINDSYGHQVGDRVLNQVAKILKSSIREEDIAARWGGEELAIYLPKMYTEIAVQIGGRITERVKNETNPRVTVSCGIATWEADDSDISYLSLVRKADHALYNAKNSGKNQVRVYDEEKSIT</sequence>
<dbReference type="RefSeq" id="WP_069656945.1">
    <property type="nucleotide sequence ID" value="NZ_MIJF01000030.1"/>
</dbReference>
<name>A0A1D2YU27_9BACI</name>
<dbReference type="Pfam" id="PF13185">
    <property type="entry name" value="GAF_2"/>
    <property type="match status" value="1"/>
</dbReference>
<comment type="caution">
    <text evidence="2">The sequence shown here is derived from an EMBL/GenBank/DDBJ whole genome shotgun (WGS) entry which is preliminary data.</text>
</comment>
<dbReference type="InterPro" id="IPR029787">
    <property type="entry name" value="Nucleotide_cyclase"/>
</dbReference>
<dbReference type="InterPro" id="IPR003018">
    <property type="entry name" value="GAF"/>
</dbReference>
<dbReference type="SMART" id="SM00065">
    <property type="entry name" value="GAF"/>
    <property type="match status" value="1"/>
</dbReference>
<dbReference type="NCBIfam" id="TIGR00254">
    <property type="entry name" value="GGDEF"/>
    <property type="match status" value="1"/>
</dbReference>
<evidence type="ECO:0000259" key="1">
    <source>
        <dbReference type="PROSITE" id="PS50887"/>
    </source>
</evidence>
<feature type="domain" description="GGDEF" evidence="1">
    <location>
        <begin position="534"/>
        <end position="663"/>
    </location>
</feature>
<dbReference type="AlphaFoldDB" id="A0A1D2YU27"/>
<dbReference type="InterPro" id="IPR050469">
    <property type="entry name" value="Diguanylate_Cyclase"/>
</dbReference>
<dbReference type="Proteomes" id="UP000243739">
    <property type="component" value="Unassembled WGS sequence"/>
</dbReference>
<protein>
    <recommendedName>
        <fullName evidence="1">GGDEF domain-containing protein</fullName>
    </recommendedName>
</protein>
<dbReference type="CDD" id="cd01949">
    <property type="entry name" value="GGDEF"/>
    <property type="match status" value="1"/>
</dbReference>
<dbReference type="GO" id="GO:0043709">
    <property type="term" value="P:cell adhesion involved in single-species biofilm formation"/>
    <property type="evidence" value="ECO:0007669"/>
    <property type="project" value="TreeGrafter"/>
</dbReference>
<dbReference type="InterPro" id="IPR029016">
    <property type="entry name" value="GAF-like_dom_sf"/>
</dbReference>